<dbReference type="EMBL" id="UGPN01000002">
    <property type="protein sequence ID" value="STY60754.1"/>
    <property type="molecule type" value="Genomic_DNA"/>
</dbReference>
<accession>A0A378MXD4</accession>
<dbReference type="Proteomes" id="UP000254802">
    <property type="component" value="Unassembled WGS sequence"/>
</dbReference>
<name>A0A378MXD4_MANHA</name>
<dbReference type="Pfam" id="PF03741">
    <property type="entry name" value="TerC"/>
    <property type="match status" value="1"/>
</dbReference>
<dbReference type="AlphaFoldDB" id="A0A378MXD4"/>
<dbReference type="InterPro" id="IPR005496">
    <property type="entry name" value="Integral_membrane_TerC"/>
</dbReference>
<reference evidence="1 2" key="1">
    <citation type="submission" date="2018-06" db="EMBL/GenBank/DDBJ databases">
        <authorList>
            <consortium name="Pathogen Informatics"/>
            <person name="Doyle S."/>
        </authorList>
    </citation>
    <scope>NUCLEOTIDE SEQUENCE [LARGE SCALE GENOMIC DNA]</scope>
    <source>
        <strain evidence="1 2">NCTC10638</strain>
    </source>
</reference>
<sequence length="87" mass="9690">MVEPLFTIGNNPISGRDLILLIGGLFLIVKSAMELKESISAESHEEKSESIKKASFFYGVNFKLQFLILFFSFDSVITAVAMADDIR</sequence>
<protein>
    <submittedName>
        <fullName evidence="1">Integral membrane protein TerC family</fullName>
    </submittedName>
</protein>
<proteinExistence type="predicted"/>
<gene>
    <name evidence="1" type="primary">yoaE</name>
    <name evidence="1" type="ORF">NCTC10638_01960</name>
</gene>
<evidence type="ECO:0000313" key="2">
    <source>
        <dbReference type="Proteomes" id="UP000254802"/>
    </source>
</evidence>
<dbReference type="GO" id="GO:0016020">
    <property type="term" value="C:membrane"/>
    <property type="evidence" value="ECO:0007669"/>
    <property type="project" value="InterPro"/>
</dbReference>
<organism evidence="1 2">
    <name type="scientific">Mannheimia haemolytica</name>
    <name type="common">Pasteurella haemolytica</name>
    <dbReference type="NCBI Taxonomy" id="75985"/>
    <lineage>
        <taxon>Bacteria</taxon>
        <taxon>Pseudomonadati</taxon>
        <taxon>Pseudomonadota</taxon>
        <taxon>Gammaproteobacteria</taxon>
        <taxon>Pasteurellales</taxon>
        <taxon>Pasteurellaceae</taxon>
        <taxon>Mannheimia</taxon>
    </lineage>
</organism>
<evidence type="ECO:0000313" key="1">
    <source>
        <dbReference type="EMBL" id="STY60754.1"/>
    </source>
</evidence>